<dbReference type="PANTHER" id="PTHR34575">
    <property type="entry name" value="PROTEIN PAM68, CHLOROPLASTIC"/>
    <property type="match status" value="1"/>
</dbReference>
<keyword evidence="2" id="KW-0812">Transmembrane</keyword>
<organism evidence="3 4">
    <name type="scientific">Stenomitos frigidus AS-A4</name>
    <dbReference type="NCBI Taxonomy" id="2933935"/>
    <lineage>
        <taxon>Bacteria</taxon>
        <taxon>Bacillati</taxon>
        <taxon>Cyanobacteriota</taxon>
        <taxon>Cyanophyceae</taxon>
        <taxon>Leptolyngbyales</taxon>
        <taxon>Leptolyngbyaceae</taxon>
        <taxon>Stenomitos</taxon>
    </lineage>
</organism>
<evidence type="ECO:0000256" key="1">
    <source>
        <dbReference type="SAM" id="MobiDB-lite"/>
    </source>
</evidence>
<dbReference type="RefSeq" id="WP_190451834.1">
    <property type="nucleotide sequence ID" value="NZ_JAMPLM010000068.1"/>
</dbReference>
<dbReference type="InterPro" id="IPR021855">
    <property type="entry name" value="PAM68-like"/>
</dbReference>
<feature type="transmembrane region" description="Helical" evidence="2">
    <location>
        <begin position="81"/>
        <end position="102"/>
    </location>
</feature>
<keyword evidence="2" id="KW-0472">Membrane</keyword>
<keyword evidence="2" id="KW-1133">Transmembrane helix</keyword>
<evidence type="ECO:0000313" key="3">
    <source>
        <dbReference type="EMBL" id="MEP1062476.1"/>
    </source>
</evidence>
<keyword evidence="4" id="KW-1185">Reference proteome</keyword>
<gene>
    <name evidence="3" type="ORF">NDI38_29310</name>
</gene>
<dbReference type="Proteomes" id="UP001476950">
    <property type="component" value="Unassembled WGS sequence"/>
</dbReference>
<accession>A0ABV0KU16</accession>
<proteinExistence type="predicted"/>
<protein>
    <submittedName>
        <fullName evidence="3">PAM68 family protein</fullName>
    </submittedName>
</protein>
<name>A0ABV0KU16_9CYAN</name>
<evidence type="ECO:0000313" key="4">
    <source>
        <dbReference type="Proteomes" id="UP001476950"/>
    </source>
</evidence>
<feature type="compositionally biased region" description="Polar residues" evidence="1">
    <location>
        <begin position="9"/>
        <end position="24"/>
    </location>
</feature>
<comment type="caution">
    <text evidence="3">The sequence shown here is derived from an EMBL/GenBank/DDBJ whole genome shotgun (WGS) entry which is preliminary data.</text>
</comment>
<feature type="compositionally biased region" description="Polar residues" evidence="1">
    <location>
        <begin position="35"/>
        <end position="53"/>
    </location>
</feature>
<dbReference type="PANTHER" id="PTHR34575:SF1">
    <property type="entry name" value="PROTEIN PAM68, CHLOROPLASTIC"/>
    <property type="match status" value="1"/>
</dbReference>
<dbReference type="EMBL" id="JAMPLM010000068">
    <property type="protein sequence ID" value="MEP1062476.1"/>
    <property type="molecule type" value="Genomic_DNA"/>
</dbReference>
<feature type="transmembrane region" description="Helical" evidence="2">
    <location>
        <begin position="114"/>
        <end position="133"/>
    </location>
</feature>
<reference evidence="3 4" key="1">
    <citation type="submission" date="2022-04" db="EMBL/GenBank/DDBJ databases">
        <title>Positive selection, recombination, and allopatry shape intraspecific diversity of widespread and dominant cyanobacteria.</title>
        <authorList>
            <person name="Wei J."/>
            <person name="Shu W."/>
            <person name="Hu C."/>
        </authorList>
    </citation>
    <scope>NUCLEOTIDE SEQUENCE [LARGE SCALE GENOMIC DNA]</scope>
    <source>
        <strain evidence="3 4">AS-A4</strain>
    </source>
</reference>
<dbReference type="Pfam" id="PF11947">
    <property type="entry name" value="DUF3464"/>
    <property type="match status" value="1"/>
</dbReference>
<feature type="region of interest" description="Disordered" evidence="1">
    <location>
        <begin position="1"/>
        <end position="67"/>
    </location>
</feature>
<sequence>MAAKKKKNQVNATSTSKEVDSANQLPFEPVRQKASKPTATTAIAQSKTPQSIPKATKGRSSRASTPSSIPEIVSRRMVSRAALYCGVPSVLALLTFVVSYLAIANDVFHPPTAAVLLVSLGFFGLGVLGLSYGPLSASWDEERVGNLIGWNDFKLNFGRLRDSWRTAKAAKED</sequence>
<evidence type="ECO:0000256" key="2">
    <source>
        <dbReference type="SAM" id="Phobius"/>
    </source>
</evidence>